<dbReference type="PANTHER" id="PTHR37315:SF1">
    <property type="entry name" value="UPF0311 PROTEIN BLR7842"/>
    <property type="match status" value="1"/>
</dbReference>
<evidence type="ECO:0000256" key="1">
    <source>
        <dbReference type="HAMAP-Rule" id="MF_00775"/>
    </source>
</evidence>
<dbReference type="Pfam" id="PF11578">
    <property type="entry name" value="DUF3237"/>
    <property type="match status" value="1"/>
</dbReference>
<gene>
    <name evidence="2" type="ORF">IQ10_02941</name>
</gene>
<dbReference type="InterPro" id="IPR020915">
    <property type="entry name" value="UPF0311"/>
</dbReference>
<protein>
    <recommendedName>
        <fullName evidence="1">UPF0311 protein IQ10_02941</fullName>
    </recommendedName>
</protein>
<keyword evidence="3" id="KW-1185">Reference proteome</keyword>
<dbReference type="EMBL" id="VLKZ01000008">
    <property type="protein sequence ID" value="TWI54716.1"/>
    <property type="molecule type" value="Genomic_DNA"/>
</dbReference>
<proteinExistence type="inferred from homology"/>
<reference evidence="2 3" key="1">
    <citation type="journal article" date="2015" name="Stand. Genomic Sci.">
        <title>Genomic Encyclopedia of Bacterial and Archaeal Type Strains, Phase III: the genomes of soil and plant-associated and newly described type strains.</title>
        <authorList>
            <person name="Whitman W.B."/>
            <person name="Woyke T."/>
            <person name="Klenk H.P."/>
            <person name="Zhou Y."/>
            <person name="Lilburn T.G."/>
            <person name="Beck B.J."/>
            <person name="De Vos P."/>
            <person name="Vandamme P."/>
            <person name="Eisen J.A."/>
            <person name="Garrity G."/>
            <person name="Hugenholtz P."/>
            <person name="Kyrpides N.C."/>
        </authorList>
    </citation>
    <scope>NUCLEOTIDE SEQUENCE [LARGE SCALE GENOMIC DNA]</scope>
    <source>
        <strain evidence="2 3">CGMCC 1.10116</strain>
    </source>
</reference>
<dbReference type="Proteomes" id="UP000315711">
    <property type="component" value="Unassembled WGS sequence"/>
</dbReference>
<dbReference type="AlphaFoldDB" id="A0A562QFA4"/>
<dbReference type="RefSeq" id="WP_144451181.1">
    <property type="nucleotide sequence ID" value="NZ_VLKZ01000008.1"/>
</dbReference>
<organism evidence="2 3">
    <name type="scientific">Halalkalibacter nanhaiisediminis</name>
    <dbReference type="NCBI Taxonomy" id="688079"/>
    <lineage>
        <taxon>Bacteria</taxon>
        <taxon>Bacillati</taxon>
        <taxon>Bacillota</taxon>
        <taxon>Bacilli</taxon>
        <taxon>Bacillales</taxon>
        <taxon>Bacillaceae</taxon>
        <taxon>Halalkalibacter</taxon>
    </lineage>
</organism>
<evidence type="ECO:0000313" key="2">
    <source>
        <dbReference type="EMBL" id="TWI54716.1"/>
    </source>
</evidence>
<dbReference type="OrthoDB" id="572332at2"/>
<sequence length="157" mass="17750">MTLERLPAPNLEFLFDLYVEVGAPYLPGETPIGNRRIIQVTGGAFEGPELKGIVIPGGDDWITVRDDGTVVQDVRILLETEDKEIILMTYKGLRHGPKEVIKRLDNNEDVDPSEYYFRSSPVFETASKKYDWLNKTVFLSTGKRVPGKAVYSLYKVL</sequence>
<comment type="similarity">
    <text evidence="1">Belongs to the UPF0311 family.</text>
</comment>
<dbReference type="Gene3D" id="2.40.160.20">
    <property type="match status" value="1"/>
</dbReference>
<accession>A0A562QFA4</accession>
<dbReference type="PANTHER" id="PTHR37315">
    <property type="entry name" value="UPF0311 PROTEIN BLR7842"/>
    <property type="match status" value="1"/>
</dbReference>
<comment type="caution">
    <text evidence="2">The sequence shown here is derived from an EMBL/GenBank/DDBJ whole genome shotgun (WGS) entry which is preliminary data.</text>
</comment>
<evidence type="ECO:0000313" key="3">
    <source>
        <dbReference type="Proteomes" id="UP000315711"/>
    </source>
</evidence>
<name>A0A562QFA4_9BACI</name>
<dbReference type="HAMAP" id="MF_00775">
    <property type="entry name" value="UPF0311"/>
    <property type="match status" value="1"/>
</dbReference>